<dbReference type="PROSITE" id="PS50231">
    <property type="entry name" value="RICIN_B_LECTIN"/>
    <property type="match status" value="1"/>
</dbReference>
<dbReference type="FunFam" id="2.80.10.50:FF:000032">
    <property type="entry name" value="macrophage mannose receptor 1"/>
    <property type="match status" value="1"/>
</dbReference>
<evidence type="ECO:0000256" key="6">
    <source>
        <dbReference type="ARBA" id="ARBA00022729"/>
    </source>
</evidence>
<dbReference type="GeneTree" id="ENSGT01050000244842"/>
<keyword evidence="4" id="KW-0254">Endocytosis</keyword>
<dbReference type="PANTHER" id="PTHR22803">
    <property type="entry name" value="MANNOSE, PHOSPHOLIPASE, LECTIN RECEPTOR RELATED"/>
    <property type="match status" value="1"/>
</dbReference>
<evidence type="ECO:0000256" key="9">
    <source>
        <dbReference type="ARBA" id="ARBA00023136"/>
    </source>
</evidence>
<keyword evidence="11" id="KW-0675">Receptor</keyword>
<dbReference type="SUPFAM" id="SSF56436">
    <property type="entry name" value="C-type lectin-like"/>
    <property type="match status" value="8"/>
</dbReference>
<keyword evidence="8 14" id="KW-1133">Transmembrane helix</keyword>
<evidence type="ECO:0000256" key="8">
    <source>
        <dbReference type="ARBA" id="ARBA00022989"/>
    </source>
</evidence>
<evidence type="ECO:0000256" key="2">
    <source>
        <dbReference type="ARBA" id="ARBA00004613"/>
    </source>
</evidence>
<proteinExistence type="predicted"/>
<keyword evidence="10 13" id="KW-1015">Disulfide bond</keyword>
<keyword evidence="7" id="KW-0677">Repeat</keyword>
<dbReference type="InterPro" id="IPR036943">
    <property type="entry name" value="FN_type2_sf"/>
</dbReference>
<evidence type="ECO:0000256" key="7">
    <source>
        <dbReference type="ARBA" id="ARBA00022737"/>
    </source>
</evidence>
<dbReference type="InterPro" id="IPR000772">
    <property type="entry name" value="Ricin_B_lectin"/>
</dbReference>
<dbReference type="FunFam" id="3.10.100.10:FF:000023">
    <property type="entry name" value="Macrophage mannose receptor 1"/>
    <property type="match status" value="1"/>
</dbReference>
<dbReference type="InterPro" id="IPR016187">
    <property type="entry name" value="CTDL_fold"/>
</dbReference>
<dbReference type="CDD" id="cd00037">
    <property type="entry name" value="CLECT"/>
    <property type="match status" value="5"/>
</dbReference>
<feature type="domain" description="C-type lectin" evidence="15">
    <location>
        <begin position="893"/>
        <end position="1012"/>
    </location>
</feature>
<evidence type="ECO:0000259" key="16">
    <source>
        <dbReference type="PROSITE" id="PS51092"/>
    </source>
</evidence>
<evidence type="ECO:0000256" key="11">
    <source>
        <dbReference type="ARBA" id="ARBA00023170"/>
    </source>
</evidence>
<dbReference type="SUPFAM" id="SSF50370">
    <property type="entry name" value="Ricin B-like lectins"/>
    <property type="match status" value="1"/>
</dbReference>
<reference evidence="17" key="2">
    <citation type="submission" date="2025-08" db="UniProtKB">
        <authorList>
            <consortium name="Ensembl"/>
        </authorList>
    </citation>
    <scope>IDENTIFICATION</scope>
</reference>
<dbReference type="Pfam" id="PF00059">
    <property type="entry name" value="Lectin_C"/>
    <property type="match status" value="7"/>
</dbReference>
<dbReference type="CDD" id="cd00062">
    <property type="entry name" value="FN2"/>
    <property type="match status" value="1"/>
</dbReference>
<keyword evidence="3" id="KW-0964">Secreted</keyword>
<feature type="domain" description="C-type lectin" evidence="15">
    <location>
        <begin position="669"/>
        <end position="739"/>
    </location>
</feature>
<dbReference type="FunFam" id="3.10.100.10:FF:000016">
    <property type="entry name" value="macrophage mannose receptor 1"/>
    <property type="match status" value="1"/>
</dbReference>
<evidence type="ECO:0000256" key="1">
    <source>
        <dbReference type="ARBA" id="ARBA00004167"/>
    </source>
</evidence>
<feature type="domain" description="C-type lectin" evidence="15">
    <location>
        <begin position="751"/>
        <end position="865"/>
    </location>
</feature>
<dbReference type="CDD" id="cd23407">
    <property type="entry name" value="beta-trefoil_Ricin_MRC1"/>
    <property type="match status" value="1"/>
</dbReference>
<keyword evidence="9 14" id="KW-0472">Membrane</keyword>
<dbReference type="FunFam" id="2.10.10.10:FF:000001">
    <property type="entry name" value="Fibronectin 1a isoform 1"/>
    <property type="match status" value="1"/>
</dbReference>
<feature type="disulfide bond" evidence="13">
    <location>
        <begin position="185"/>
        <end position="211"/>
    </location>
</feature>
<dbReference type="Proteomes" id="UP000472272">
    <property type="component" value="Chromosome 12"/>
</dbReference>
<sequence length="1304" mass="149157">MKIKYSINLKGISPFSLSILLPLILNPGITILPVVEILESIFLIYNENLKLCIQSQKSGSIIVDNCDEDNEWQHFKWVSDDQVLNMGVKLCLAVPSKSNLVALTLSPCNETSELQKWECRNESLLALEQGDLFLNPEGGQKSRLILSKVATSKSTWKIYGTKDSLCSKAYEALYTLEGNSFGAPCMFPFKYRNELYAQCIRDNDEHGRLWCGTTADVDRDSLTGYCPVKDDEFFWTKNHWTGNLYQINSRSALTWYQARKSCRQQNAELLSITSLHEQAYLTGLINSMTAAYWIGLISFDAESGWQWVGDRPFRYLNWAPGSPSPETEKLCGSMLSNNGNWENDKCHQKLGYICKKENSSLDVSFIPSDGLKPIKCPDGWAAFAGHCYCLKRDLKTWKNALWSCREEDGDLISIHSIEEYSFVISQLGYQSTDLLWIGLNDQKIPKYYEWSDGSTVRLTKWQKGKPAHINDEQSACVIMNGESGYWADYFCEEELGFICKREPLGFLPEEPENADPNCKKGWKRHGSYCYLISQTSATFSEANTFCETNKGSLASVENRYEQAFLTSLIGLRSEKYFWIGLSDVQQQGTFKWINRDNVLFTDWNSGMPGEQSGCVAMRTGTAAGLWDVVNCKEKAAFICKKWAETMTTTPAPSTIPPPPCPEGWLQSPYRSVCFKVGILNMLTWFEARDFCRAIGGDLASANSEEKFGLYHQFRRNCWVGLIKLEPDKGFTWSDGFPVSMLIRIEDGWIEYKGKEYYFSNEQTSLERAREFCKKHGGDLTVIESRSEWQFVWRYSKCYGSAYYIGLILGLDRKFSWLDGTPVTFAMWAPNEPNFSNDEETCVYMNRDSGLWYDINCGTKNRFICERHNSSVRSTPAPTTPAPVGGCADGWLFFDKKCFQFFGLNEEERKNWSDARTACRNLGGNLATIPNKATQAFFMVHLESASIDPWIGLNDIIREESFLWTDGSEVYYTNWASGFPSYGDCVFIIKRTGNSGGKWRDGPCSARKSYICQRNSDPALPYFETTIPASGYFHFGNSSYFFIGNKMTWEDARKKCNSEQSELASIWNPYIESFLWLKVLKYGEPVWIGLTSNTNGEQYTWINNRRLMYTNWAPEEPKHKIACVFMDLEGHWKTGTCNETYLFICAFPTEAPQLPGKCPPPPEDDGRAWVPFRAHCYKFYPAWEPWWQTAFRCSYFGELHSAIQQGKFWIGLFKNIDGNCLTLNIYIHNKCIICIYSKVSSNMTHISFGGGSLDVKELSSKSCCNDGKWLATNCRDYMSFICKTPKRKNTRYKRKRVPWMLKIQV</sequence>
<dbReference type="Pfam" id="PF24562">
    <property type="entry name" value="CysR_MRC2_N"/>
    <property type="match status" value="1"/>
</dbReference>
<protein>
    <submittedName>
        <fullName evidence="17">Macrophage mannose receptor 1-like</fullName>
    </submittedName>
</protein>
<dbReference type="FunFam" id="3.10.100.10:FF:000030">
    <property type="entry name" value="Mannose receptor C-type 1"/>
    <property type="match status" value="1"/>
</dbReference>
<dbReference type="Gene3D" id="3.10.100.10">
    <property type="entry name" value="Mannose-Binding Protein A, subunit A"/>
    <property type="match status" value="7"/>
</dbReference>
<evidence type="ECO:0000256" key="12">
    <source>
        <dbReference type="ARBA" id="ARBA00023180"/>
    </source>
</evidence>
<evidence type="ECO:0000313" key="18">
    <source>
        <dbReference type="Proteomes" id="UP000472272"/>
    </source>
</evidence>
<feature type="domain" description="C-type lectin" evidence="15">
    <location>
        <begin position="240"/>
        <end position="355"/>
    </location>
</feature>
<dbReference type="InterPro" id="IPR016186">
    <property type="entry name" value="C-type_lectin-like/link_sf"/>
</dbReference>
<evidence type="ECO:0000256" key="10">
    <source>
        <dbReference type="ARBA" id="ARBA00023157"/>
    </source>
</evidence>
<evidence type="ECO:0000256" key="14">
    <source>
        <dbReference type="SAM" id="Phobius"/>
    </source>
</evidence>
<evidence type="ECO:0000256" key="4">
    <source>
        <dbReference type="ARBA" id="ARBA00022583"/>
    </source>
</evidence>
<dbReference type="InterPro" id="IPR050111">
    <property type="entry name" value="C-type_lectin/snaclec_domain"/>
</dbReference>
<reference evidence="17" key="3">
    <citation type="submission" date="2025-09" db="UniProtKB">
        <authorList>
            <consortium name="Ensembl"/>
        </authorList>
    </citation>
    <scope>IDENTIFICATION</scope>
</reference>
<gene>
    <name evidence="17" type="primary">LOC114607780</name>
</gene>
<evidence type="ECO:0000256" key="3">
    <source>
        <dbReference type="ARBA" id="ARBA00022525"/>
    </source>
</evidence>
<feature type="domain" description="Fibronectin type-II" evidence="16">
    <location>
        <begin position="180"/>
        <end position="228"/>
    </location>
</feature>
<dbReference type="Gene3D" id="2.10.10.10">
    <property type="entry name" value="Fibronectin, type II, collagen-binding"/>
    <property type="match status" value="1"/>
</dbReference>
<dbReference type="GO" id="GO:0016020">
    <property type="term" value="C:membrane"/>
    <property type="evidence" value="ECO:0007669"/>
    <property type="project" value="UniProtKB-SubCell"/>
</dbReference>
<dbReference type="InterPro" id="IPR035992">
    <property type="entry name" value="Ricin_B-like_lectins"/>
</dbReference>
<feature type="transmembrane region" description="Helical" evidence="14">
    <location>
        <begin position="12"/>
        <end position="35"/>
    </location>
</feature>
<dbReference type="SMART" id="SM00034">
    <property type="entry name" value="CLECT"/>
    <property type="match status" value="7"/>
</dbReference>
<dbReference type="Pfam" id="PF00040">
    <property type="entry name" value="fn2"/>
    <property type="match status" value="1"/>
</dbReference>
<dbReference type="FunFam" id="3.10.100.10:FF:000027">
    <property type="entry name" value="Mannose receptor, C type 1"/>
    <property type="match status" value="1"/>
</dbReference>
<comment type="subcellular location">
    <subcellularLocation>
        <location evidence="1">Membrane</location>
        <topology evidence="1">Single-pass membrane protein</topology>
    </subcellularLocation>
    <subcellularLocation>
        <location evidence="2">Secreted</location>
    </subcellularLocation>
</comment>
<evidence type="ECO:0000256" key="5">
    <source>
        <dbReference type="ARBA" id="ARBA00022692"/>
    </source>
</evidence>
<dbReference type="SMART" id="SM00458">
    <property type="entry name" value="RICIN"/>
    <property type="match status" value="1"/>
</dbReference>
<feature type="domain" description="C-type lectin" evidence="15">
    <location>
        <begin position="383"/>
        <end position="500"/>
    </location>
</feature>
<dbReference type="PROSITE" id="PS50041">
    <property type="entry name" value="C_TYPE_LECTIN_2"/>
    <property type="match status" value="7"/>
</dbReference>
<dbReference type="FunFam" id="3.10.100.10:FF:000022">
    <property type="entry name" value="Mannose receptor C-type 1"/>
    <property type="match status" value="1"/>
</dbReference>
<name>A0A670JFM2_PODMU</name>
<dbReference type="PRINTS" id="PR01504">
    <property type="entry name" value="PNCREATITSAP"/>
</dbReference>
<keyword evidence="12" id="KW-0325">Glycoprotein</keyword>
<keyword evidence="6" id="KW-0732">Signal</keyword>
<accession>A0A670JFM2</accession>
<feature type="domain" description="C-type lectin" evidence="15">
    <location>
        <begin position="1034"/>
        <end position="1145"/>
    </location>
</feature>
<keyword evidence="18" id="KW-1185">Reference proteome</keyword>
<dbReference type="GO" id="GO:0005576">
    <property type="term" value="C:extracellular region"/>
    <property type="evidence" value="ECO:0007669"/>
    <property type="project" value="UniProtKB-SubCell"/>
</dbReference>
<dbReference type="FunFam" id="3.10.100.10:FF:000025">
    <property type="entry name" value="Mannose receptor C-type 1"/>
    <property type="match status" value="1"/>
</dbReference>
<evidence type="ECO:0000256" key="13">
    <source>
        <dbReference type="PROSITE-ProRule" id="PRU00479"/>
    </source>
</evidence>
<dbReference type="GO" id="GO:0006897">
    <property type="term" value="P:endocytosis"/>
    <property type="evidence" value="ECO:0007669"/>
    <property type="project" value="UniProtKB-KW"/>
</dbReference>
<reference evidence="17 18" key="1">
    <citation type="journal article" date="2019" name="Proc. Natl. Acad. Sci. U.S.A.">
        <title>Regulatory changes in pterin and carotenoid genes underlie balanced color polymorphisms in the wall lizard.</title>
        <authorList>
            <person name="Andrade P."/>
            <person name="Pinho C."/>
            <person name="Perez I de Lanuza G."/>
            <person name="Afonso S."/>
            <person name="Brejcha J."/>
            <person name="Rubin C.J."/>
            <person name="Wallerman O."/>
            <person name="Pereira P."/>
            <person name="Sabatino S.J."/>
            <person name="Bellati A."/>
            <person name="Pellitteri-Rosa D."/>
            <person name="Bosakova Z."/>
            <person name="Bunikis I."/>
            <person name="Carretero M.A."/>
            <person name="Feiner N."/>
            <person name="Marsik P."/>
            <person name="Pauperio F."/>
            <person name="Salvi D."/>
            <person name="Soler L."/>
            <person name="While G.M."/>
            <person name="Uller T."/>
            <person name="Font E."/>
            <person name="Andersson L."/>
            <person name="Carneiro M."/>
        </authorList>
    </citation>
    <scope>NUCLEOTIDE SEQUENCE</scope>
</reference>
<dbReference type="InterPro" id="IPR000562">
    <property type="entry name" value="FN_type2_dom"/>
</dbReference>
<dbReference type="PROSITE" id="PS00615">
    <property type="entry name" value="C_TYPE_LECTIN_1"/>
    <property type="match status" value="3"/>
</dbReference>
<feature type="domain" description="C-type lectin" evidence="15">
    <location>
        <begin position="525"/>
        <end position="640"/>
    </location>
</feature>
<keyword evidence="5 14" id="KW-0812">Transmembrane</keyword>
<organism evidence="17 18">
    <name type="scientific">Podarcis muralis</name>
    <name type="common">Wall lizard</name>
    <name type="synonym">Lacerta muralis</name>
    <dbReference type="NCBI Taxonomy" id="64176"/>
    <lineage>
        <taxon>Eukaryota</taxon>
        <taxon>Metazoa</taxon>
        <taxon>Chordata</taxon>
        <taxon>Craniata</taxon>
        <taxon>Vertebrata</taxon>
        <taxon>Euteleostomi</taxon>
        <taxon>Lepidosauria</taxon>
        <taxon>Squamata</taxon>
        <taxon>Bifurcata</taxon>
        <taxon>Unidentata</taxon>
        <taxon>Episquamata</taxon>
        <taxon>Laterata</taxon>
        <taxon>Lacertibaenia</taxon>
        <taxon>Lacertidae</taxon>
        <taxon>Podarcis</taxon>
    </lineage>
</organism>
<dbReference type="Gene3D" id="2.80.10.50">
    <property type="match status" value="1"/>
</dbReference>
<evidence type="ECO:0000259" key="15">
    <source>
        <dbReference type="PROSITE" id="PS50041"/>
    </source>
</evidence>
<dbReference type="InterPro" id="IPR018378">
    <property type="entry name" value="C-type_lectin_CS"/>
</dbReference>
<dbReference type="Ensembl" id="ENSPMRT00000024293.1">
    <property type="protein sequence ID" value="ENSPMRP00000022865.1"/>
    <property type="gene ID" value="ENSPMRG00000014810.1"/>
</dbReference>
<dbReference type="PROSITE" id="PS51092">
    <property type="entry name" value="FN2_2"/>
    <property type="match status" value="1"/>
</dbReference>
<dbReference type="SMART" id="SM00059">
    <property type="entry name" value="FN2"/>
    <property type="match status" value="1"/>
</dbReference>
<dbReference type="InterPro" id="IPR001304">
    <property type="entry name" value="C-type_lectin-like"/>
</dbReference>
<feature type="disulfide bond" evidence="13">
    <location>
        <begin position="199"/>
        <end position="226"/>
    </location>
</feature>
<evidence type="ECO:0000313" key="17">
    <source>
        <dbReference type="Ensembl" id="ENSPMRP00000022865.1"/>
    </source>
</evidence>